<proteinExistence type="predicted"/>
<sequence length="60" mass="6793">MYQDKCPKCGNDNLKIYEQIAIGRIVSARTGKVLENKGIMEVTCWNYLCKCGWAGEIHAQ</sequence>
<evidence type="ECO:0000313" key="2">
    <source>
        <dbReference type="Proteomes" id="UP000288943"/>
    </source>
</evidence>
<dbReference type="KEGG" id="pchi:PC41400_21665"/>
<name>A0A410X0J7_9BACL</name>
<dbReference type="Proteomes" id="UP000288943">
    <property type="component" value="Chromosome"/>
</dbReference>
<dbReference type="AlphaFoldDB" id="A0A410X0J7"/>
<accession>A0A410X0J7</accession>
<dbReference type="EMBL" id="CP026520">
    <property type="protein sequence ID" value="QAV20130.1"/>
    <property type="molecule type" value="Genomic_DNA"/>
</dbReference>
<reference evidence="1 2" key="1">
    <citation type="submission" date="2018-01" db="EMBL/GenBank/DDBJ databases">
        <title>The whole genome sequencing and assembly of Paenibacillus chitinolyticus KCCM 41400 strain.</title>
        <authorList>
            <person name="Kim J.-Y."/>
            <person name="Park M.-K."/>
            <person name="Lee Y.-J."/>
            <person name="Yi H."/>
            <person name="Bahn Y.-S."/>
            <person name="Kim J.F."/>
            <person name="Lee D.-W."/>
        </authorList>
    </citation>
    <scope>NUCLEOTIDE SEQUENCE [LARGE SCALE GENOMIC DNA]</scope>
    <source>
        <strain evidence="1 2">KCCM 41400</strain>
    </source>
</reference>
<gene>
    <name evidence="1" type="ORF">PC41400_21665</name>
</gene>
<organism evidence="1 2">
    <name type="scientific">Paenibacillus chitinolyticus</name>
    <dbReference type="NCBI Taxonomy" id="79263"/>
    <lineage>
        <taxon>Bacteria</taxon>
        <taxon>Bacillati</taxon>
        <taxon>Bacillota</taxon>
        <taxon>Bacilli</taxon>
        <taxon>Bacillales</taxon>
        <taxon>Paenibacillaceae</taxon>
        <taxon>Paenibacillus</taxon>
    </lineage>
</organism>
<protein>
    <submittedName>
        <fullName evidence="1">Uncharacterized protein</fullName>
    </submittedName>
</protein>
<evidence type="ECO:0000313" key="1">
    <source>
        <dbReference type="EMBL" id="QAV20130.1"/>
    </source>
</evidence>